<dbReference type="Ensembl" id="ENSGACT00000043298.1">
    <property type="protein sequence ID" value="ENSGACP00000044093.1"/>
    <property type="gene ID" value="ENSGACG00000018994.2"/>
</dbReference>
<dbReference type="InterPro" id="IPR019034">
    <property type="entry name" value="UPF0390"/>
</dbReference>
<proteinExistence type="inferred from homology"/>
<protein>
    <submittedName>
        <fullName evidence="3">Uncharacterized protein</fullName>
    </submittedName>
</protein>
<dbReference type="Pfam" id="PF09495">
    <property type="entry name" value="DUF2462"/>
    <property type="match status" value="1"/>
</dbReference>
<dbReference type="AlphaFoldDB" id="A0AAQ4Q170"/>
<reference evidence="3" key="2">
    <citation type="submission" date="2025-08" db="UniProtKB">
        <authorList>
            <consortium name="Ensembl"/>
        </authorList>
    </citation>
    <scope>IDENTIFICATION</scope>
</reference>
<organism evidence="3 4">
    <name type="scientific">Gasterosteus aculeatus aculeatus</name>
    <name type="common">three-spined stickleback</name>
    <dbReference type="NCBI Taxonomy" id="481459"/>
    <lineage>
        <taxon>Eukaryota</taxon>
        <taxon>Metazoa</taxon>
        <taxon>Chordata</taxon>
        <taxon>Craniata</taxon>
        <taxon>Vertebrata</taxon>
        <taxon>Euteleostomi</taxon>
        <taxon>Actinopterygii</taxon>
        <taxon>Neopterygii</taxon>
        <taxon>Teleostei</taxon>
        <taxon>Neoteleostei</taxon>
        <taxon>Acanthomorphata</taxon>
        <taxon>Eupercaria</taxon>
        <taxon>Perciformes</taxon>
        <taxon>Cottioidei</taxon>
        <taxon>Gasterosteales</taxon>
        <taxon>Gasterosteidae</taxon>
        <taxon>Gasterosteus</taxon>
    </lineage>
</organism>
<evidence type="ECO:0000256" key="1">
    <source>
        <dbReference type="ARBA" id="ARBA00006802"/>
    </source>
</evidence>
<accession>A0AAQ4Q170</accession>
<dbReference type="PANTHER" id="PTHR16967">
    <property type="entry name" value="LEYDIG CELL TUMOR 10 KDA PROTEIN HOMOLOG"/>
    <property type="match status" value="1"/>
</dbReference>
<name>A0AAQ4Q170_GASAC</name>
<evidence type="ECO:0000313" key="4">
    <source>
        <dbReference type="Proteomes" id="UP000007635"/>
    </source>
</evidence>
<evidence type="ECO:0000256" key="2">
    <source>
        <dbReference type="SAM" id="MobiDB-lite"/>
    </source>
</evidence>
<feature type="region of interest" description="Disordered" evidence="2">
    <location>
        <begin position="80"/>
        <end position="99"/>
    </location>
</feature>
<keyword evidence="4" id="KW-1185">Reference proteome</keyword>
<sequence length="99" mass="10853">SSAAGIHQKTPTKQTERTEERRKTRYCRITTARTIAPKKAQVVEQQKLKKGLEVAIRNKIEQDVTHKASLCLHKPLSVVKGAEGRGDPEGAAHPGTSSK</sequence>
<feature type="region of interest" description="Disordered" evidence="2">
    <location>
        <begin position="1"/>
        <end position="23"/>
    </location>
</feature>
<dbReference type="Proteomes" id="UP000007635">
    <property type="component" value="Chromosome IX"/>
</dbReference>
<reference evidence="3 4" key="1">
    <citation type="journal article" date="2021" name="G3 (Bethesda)">
        <title>Improved contiguity of the threespine stickleback genome using long-read sequencing.</title>
        <authorList>
            <person name="Nath S."/>
            <person name="Shaw D.E."/>
            <person name="White M.A."/>
        </authorList>
    </citation>
    <scope>NUCLEOTIDE SEQUENCE [LARGE SCALE GENOMIC DNA]</scope>
    <source>
        <strain evidence="3 4">Lake Benthic</strain>
    </source>
</reference>
<reference evidence="3" key="3">
    <citation type="submission" date="2025-09" db="UniProtKB">
        <authorList>
            <consortium name="Ensembl"/>
        </authorList>
    </citation>
    <scope>IDENTIFICATION</scope>
</reference>
<comment type="similarity">
    <text evidence="1">Belongs to the UPF0390 family.</text>
</comment>
<dbReference type="GeneTree" id="ENSGT01120000272712"/>
<dbReference type="PANTHER" id="PTHR16967:SF1">
    <property type="entry name" value="LEYDIG CELL TUMOR 10 KDA PROTEIN HOMOLOG"/>
    <property type="match status" value="1"/>
</dbReference>
<evidence type="ECO:0000313" key="3">
    <source>
        <dbReference type="Ensembl" id="ENSGACP00000044093.1"/>
    </source>
</evidence>